<evidence type="ECO:0000313" key="9">
    <source>
        <dbReference type="Proteomes" id="UP000427071"/>
    </source>
</evidence>
<evidence type="ECO:0000256" key="1">
    <source>
        <dbReference type="ARBA" id="ARBA00022553"/>
    </source>
</evidence>
<gene>
    <name evidence="8" type="primary">vraR</name>
    <name evidence="8" type="ORF">CKALI_02685</name>
</gene>
<keyword evidence="2" id="KW-0805">Transcription regulation</keyword>
<dbReference type="Pfam" id="PF00072">
    <property type="entry name" value="Response_reg"/>
    <property type="match status" value="1"/>
</dbReference>
<dbReference type="PANTHER" id="PTHR43214">
    <property type="entry name" value="TWO-COMPONENT RESPONSE REGULATOR"/>
    <property type="match status" value="1"/>
</dbReference>
<dbReference type="AlphaFoldDB" id="A0A6B8VQX5"/>
<dbReference type="GO" id="GO:0000160">
    <property type="term" value="P:phosphorelay signal transduction system"/>
    <property type="evidence" value="ECO:0007669"/>
    <property type="project" value="InterPro"/>
</dbReference>
<dbReference type="InterPro" id="IPR016032">
    <property type="entry name" value="Sig_transdc_resp-reg_C-effctor"/>
</dbReference>
<dbReference type="RefSeq" id="WP_156191827.1">
    <property type="nucleotide sequence ID" value="NZ_CP046452.1"/>
</dbReference>
<dbReference type="InterPro" id="IPR011006">
    <property type="entry name" value="CheY-like_superfamily"/>
</dbReference>
<dbReference type="InterPro" id="IPR001789">
    <property type="entry name" value="Sig_transdc_resp-reg_receiver"/>
</dbReference>
<dbReference type="SMART" id="SM00421">
    <property type="entry name" value="HTH_LUXR"/>
    <property type="match status" value="1"/>
</dbReference>
<name>A0A6B8VQX5_9CORY</name>
<dbReference type="GO" id="GO:0003677">
    <property type="term" value="F:DNA binding"/>
    <property type="evidence" value="ECO:0007669"/>
    <property type="project" value="UniProtKB-KW"/>
</dbReference>
<evidence type="ECO:0000259" key="6">
    <source>
        <dbReference type="PROSITE" id="PS50043"/>
    </source>
</evidence>
<evidence type="ECO:0000256" key="2">
    <source>
        <dbReference type="ARBA" id="ARBA00023015"/>
    </source>
</evidence>
<feature type="modified residue" description="4-aspartylphosphate" evidence="5">
    <location>
        <position position="54"/>
    </location>
</feature>
<dbReference type="InterPro" id="IPR039420">
    <property type="entry name" value="WalR-like"/>
</dbReference>
<dbReference type="InterPro" id="IPR058245">
    <property type="entry name" value="NreC/VraR/RcsB-like_REC"/>
</dbReference>
<feature type="domain" description="Response regulatory" evidence="7">
    <location>
        <begin position="3"/>
        <end position="119"/>
    </location>
</feature>
<evidence type="ECO:0000256" key="4">
    <source>
        <dbReference type="ARBA" id="ARBA00023163"/>
    </source>
</evidence>
<evidence type="ECO:0000256" key="5">
    <source>
        <dbReference type="PROSITE-ProRule" id="PRU00169"/>
    </source>
</evidence>
<dbReference type="SMART" id="SM00448">
    <property type="entry name" value="REC"/>
    <property type="match status" value="1"/>
</dbReference>
<dbReference type="CDD" id="cd17535">
    <property type="entry name" value="REC_NarL-like"/>
    <property type="match status" value="1"/>
</dbReference>
<dbReference type="Gene3D" id="3.40.50.2300">
    <property type="match status" value="1"/>
</dbReference>
<keyword evidence="1 5" id="KW-0597">Phosphoprotein</keyword>
<evidence type="ECO:0000259" key="7">
    <source>
        <dbReference type="PROSITE" id="PS50110"/>
    </source>
</evidence>
<dbReference type="CDD" id="cd06170">
    <property type="entry name" value="LuxR_C_like"/>
    <property type="match status" value="1"/>
</dbReference>
<dbReference type="SUPFAM" id="SSF46894">
    <property type="entry name" value="C-terminal effector domain of the bipartite response regulators"/>
    <property type="match status" value="1"/>
</dbReference>
<dbReference type="EMBL" id="CP046452">
    <property type="protein sequence ID" value="QGU01425.1"/>
    <property type="molecule type" value="Genomic_DNA"/>
</dbReference>
<feature type="domain" description="HTH luxR-type" evidence="6">
    <location>
        <begin position="148"/>
        <end position="213"/>
    </location>
</feature>
<sequence length="215" mass="22923">MIRVAIADDDALVRAGIAQLLAHYGDIEVLIEAADGAQLVTAVRASSVDVILLDIRMPRLDGLATLAELRRIGVVAPVAMLTTFRQESLIEAAIAQGAQGFLLKSDSPEDLARQVRGLAAGGAVFSPRVANWLIGSGAVQRIQAKKQARDRMAELTARQREVLAELATGASNHEIADRLHLSEGTVKQYLGTIFGLLGVENRVQAALIGYQAQLP</sequence>
<accession>A0A6B8VQX5</accession>
<keyword evidence="9" id="KW-1185">Reference proteome</keyword>
<dbReference type="PROSITE" id="PS50043">
    <property type="entry name" value="HTH_LUXR_2"/>
    <property type="match status" value="1"/>
</dbReference>
<dbReference type="Pfam" id="PF00196">
    <property type="entry name" value="GerE"/>
    <property type="match status" value="1"/>
</dbReference>
<evidence type="ECO:0000313" key="8">
    <source>
        <dbReference type="EMBL" id="QGU01425.1"/>
    </source>
</evidence>
<dbReference type="KEGG" id="ckw:CKALI_02685"/>
<evidence type="ECO:0000256" key="3">
    <source>
        <dbReference type="ARBA" id="ARBA00023125"/>
    </source>
</evidence>
<reference evidence="9" key="1">
    <citation type="submission" date="2019-11" db="EMBL/GenBank/DDBJ databases">
        <title>Complete genome sequence of Corynebacterium kalinowskii 1959, a novel Corynebacterium species isolated from soil of a small paddock in Vilsendorf, Germany.</title>
        <authorList>
            <person name="Schaffert L."/>
            <person name="Ruwe M."/>
            <person name="Milse J."/>
            <person name="Hanuschka K."/>
            <person name="Ortseifen V."/>
            <person name="Droste J."/>
            <person name="Brandt D."/>
            <person name="Schlueter L."/>
            <person name="Kutter Y."/>
            <person name="Vinke S."/>
            <person name="Viehoefer P."/>
            <person name="Jacob L."/>
            <person name="Luebke N.-C."/>
            <person name="Schulte-Berndt E."/>
            <person name="Hain C."/>
            <person name="Linder M."/>
            <person name="Schmidt P."/>
            <person name="Wollenschlaeger L."/>
            <person name="Luttermann T."/>
            <person name="Thieme E."/>
            <person name="Hassa J."/>
            <person name="Haak M."/>
            <person name="Wittchen M."/>
            <person name="Mentz A."/>
            <person name="Persicke M."/>
            <person name="Busche T."/>
            <person name="Ruckert C."/>
        </authorList>
    </citation>
    <scope>NUCLEOTIDE SEQUENCE [LARGE SCALE GENOMIC DNA]</scope>
    <source>
        <strain evidence="9">1959</strain>
    </source>
</reference>
<keyword evidence="4" id="KW-0804">Transcription</keyword>
<dbReference type="GO" id="GO:0006355">
    <property type="term" value="P:regulation of DNA-templated transcription"/>
    <property type="evidence" value="ECO:0007669"/>
    <property type="project" value="InterPro"/>
</dbReference>
<organism evidence="8 9">
    <name type="scientific">Corynebacterium kalinowskii</name>
    <dbReference type="NCBI Taxonomy" id="2675216"/>
    <lineage>
        <taxon>Bacteria</taxon>
        <taxon>Bacillati</taxon>
        <taxon>Actinomycetota</taxon>
        <taxon>Actinomycetes</taxon>
        <taxon>Mycobacteriales</taxon>
        <taxon>Corynebacteriaceae</taxon>
        <taxon>Corynebacterium</taxon>
    </lineage>
</organism>
<dbReference type="Proteomes" id="UP000427071">
    <property type="component" value="Chromosome"/>
</dbReference>
<dbReference type="PROSITE" id="PS50110">
    <property type="entry name" value="RESPONSE_REGULATORY"/>
    <property type="match status" value="1"/>
</dbReference>
<proteinExistence type="predicted"/>
<keyword evidence="3" id="KW-0238">DNA-binding</keyword>
<protein>
    <submittedName>
        <fullName evidence="8">Response regulator protein VraR</fullName>
    </submittedName>
</protein>
<dbReference type="PANTHER" id="PTHR43214:SF24">
    <property type="entry name" value="TRANSCRIPTIONAL REGULATORY PROTEIN NARL-RELATED"/>
    <property type="match status" value="1"/>
</dbReference>
<dbReference type="InterPro" id="IPR000792">
    <property type="entry name" value="Tscrpt_reg_LuxR_C"/>
</dbReference>
<dbReference type="PRINTS" id="PR00038">
    <property type="entry name" value="HTHLUXR"/>
</dbReference>
<dbReference type="SUPFAM" id="SSF52172">
    <property type="entry name" value="CheY-like"/>
    <property type="match status" value="1"/>
</dbReference>